<feature type="compositionally biased region" description="Pro residues" evidence="17">
    <location>
        <begin position="630"/>
        <end position="651"/>
    </location>
</feature>
<feature type="domain" description="Phorbol-ester/DAG-type" evidence="20">
    <location>
        <begin position="426"/>
        <end position="473"/>
    </location>
</feature>
<dbReference type="EMBL" id="JABAYA010000099">
    <property type="protein sequence ID" value="KAF7725347.1"/>
    <property type="molecule type" value="Genomic_DNA"/>
</dbReference>
<evidence type="ECO:0000313" key="24">
    <source>
        <dbReference type="Proteomes" id="UP000605846"/>
    </source>
</evidence>
<dbReference type="InterPro" id="IPR011009">
    <property type="entry name" value="Kinase-like_dom_sf"/>
</dbReference>
<feature type="compositionally biased region" description="Low complexity" evidence="17">
    <location>
        <begin position="594"/>
        <end position="607"/>
    </location>
</feature>
<dbReference type="InterPro" id="IPR017441">
    <property type="entry name" value="Protein_kinase_ATP_BS"/>
</dbReference>
<dbReference type="Pfam" id="PF00130">
    <property type="entry name" value="C1_1"/>
    <property type="match status" value="2"/>
</dbReference>
<evidence type="ECO:0000256" key="11">
    <source>
        <dbReference type="ARBA" id="ARBA00022840"/>
    </source>
</evidence>
<evidence type="ECO:0000256" key="7">
    <source>
        <dbReference type="ARBA" id="ARBA00022741"/>
    </source>
</evidence>
<dbReference type="CDD" id="cd05570">
    <property type="entry name" value="STKc_PKC"/>
    <property type="match status" value="1"/>
</dbReference>
<evidence type="ECO:0000259" key="19">
    <source>
        <dbReference type="PROSITE" id="PS50011"/>
    </source>
</evidence>
<dbReference type="OrthoDB" id="63267at2759"/>
<dbReference type="InterPro" id="IPR036274">
    <property type="entry name" value="HR1_rpt_sf"/>
</dbReference>
<evidence type="ECO:0000256" key="5">
    <source>
        <dbReference type="ARBA" id="ARBA00022679"/>
    </source>
</evidence>
<dbReference type="SUPFAM" id="SSF49562">
    <property type="entry name" value="C2 domain (Calcium/lipid-binding domain, CaLB)"/>
    <property type="match status" value="1"/>
</dbReference>
<dbReference type="InterPro" id="IPR011072">
    <property type="entry name" value="HR1_rho-bd"/>
</dbReference>
<evidence type="ECO:0000256" key="8">
    <source>
        <dbReference type="ARBA" id="ARBA00022771"/>
    </source>
</evidence>
<dbReference type="PROSITE" id="PS00107">
    <property type="entry name" value="PROTEIN_KINASE_ATP"/>
    <property type="match status" value="1"/>
</dbReference>
<dbReference type="FunFam" id="3.30.60.20:FF:000034">
    <property type="entry name" value="Protein kinase C"/>
    <property type="match status" value="1"/>
</dbReference>
<keyword evidence="3" id="KW-0723">Serine/threonine-protein kinase</keyword>
<dbReference type="PROSITE" id="PS00108">
    <property type="entry name" value="PROTEIN_KINASE_ST"/>
    <property type="match status" value="1"/>
</dbReference>
<evidence type="ECO:0000256" key="9">
    <source>
        <dbReference type="ARBA" id="ARBA00022777"/>
    </source>
</evidence>
<evidence type="ECO:0000259" key="21">
    <source>
        <dbReference type="PROSITE" id="PS51285"/>
    </source>
</evidence>
<dbReference type="FunFam" id="3.30.60.20:FF:000014">
    <property type="entry name" value="Protein kinase C"/>
    <property type="match status" value="1"/>
</dbReference>
<keyword evidence="4" id="KW-0597">Phosphoprotein</keyword>
<reference evidence="23" key="1">
    <citation type="submission" date="2020-01" db="EMBL/GenBank/DDBJ databases">
        <title>Genome Sequencing of Three Apophysomyces-Like Fungal Strains Confirms a Novel Fungal Genus in the Mucoromycota with divergent Burkholderia-like Endosymbiotic Bacteria.</title>
        <authorList>
            <person name="Stajich J.E."/>
            <person name="Macias A.M."/>
            <person name="Carter-House D."/>
            <person name="Lovett B."/>
            <person name="Kasson L.R."/>
            <person name="Berry K."/>
            <person name="Grigoriev I."/>
            <person name="Chang Y."/>
            <person name="Spatafora J."/>
            <person name="Kasson M.T."/>
        </authorList>
    </citation>
    <scope>NUCLEOTIDE SEQUENCE</scope>
    <source>
        <strain evidence="23">NRRL A-21654</strain>
    </source>
</reference>
<proteinExistence type="inferred from homology"/>
<dbReference type="PROSITE" id="PS50011">
    <property type="entry name" value="PROTEIN_KINASE_DOM"/>
    <property type="match status" value="1"/>
</dbReference>
<dbReference type="GO" id="GO:0004697">
    <property type="term" value="F:diacylglycerol-dependent serine/threonine kinase activity"/>
    <property type="evidence" value="ECO:0007669"/>
    <property type="project" value="UniProtKB-EC"/>
</dbReference>
<keyword evidence="14 16" id="KW-0175">Coiled coil</keyword>
<feature type="domain" description="C2" evidence="18">
    <location>
        <begin position="216"/>
        <end position="343"/>
    </location>
</feature>
<evidence type="ECO:0000259" key="20">
    <source>
        <dbReference type="PROSITE" id="PS50081"/>
    </source>
</evidence>
<comment type="catalytic activity">
    <reaction evidence="12">
        <text>L-threonyl-[protein] + ATP = O-phospho-L-threonyl-[protein] + ADP + H(+)</text>
        <dbReference type="Rhea" id="RHEA:46608"/>
        <dbReference type="Rhea" id="RHEA-COMP:11060"/>
        <dbReference type="Rhea" id="RHEA-COMP:11605"/>
        <dbReference type="ChEBI" id="CHEBI:15378"/>
        <dbReference type="ChEBI" id="CHEBI:30013"/>
        <dbReference type="ChEBI" id="CHEBI:30616"/>
        <dbReference type="ChEBI" id="CHEBI:61977"/>
        <dbReference type="ChEBI" id="CHEBI:456216"/>
        <dbReference type="EC" id="2.7.11.13"/>
    </reaction>
</comment>
<evidence type="ECO:0000256" key="14">
    <source>
        <dbReference type="PROSITE-ProRule" id="PRU01207"/>
    </source>
</evidence>
<dbReference type="SUPFAM" id="SSF46585">
    <property type="entry name" value="HR1 repeat"/>
    <property type="match status" value="1"/>
</dbReference>
<dbReference type="InterPro" id="IPR000719">
    <property type="entry name" value="Prot_kinase_dom"/>
</dbReference>
<dbReference type="Gene3D" id="2.60.40.150">
    <property type="entry name" value="C2 domain"/>
    <property type="match status" value="1"/>
</dbReference>
<dbReference type="PROSITE" id="PS00479">
    <property type="entry name" value="ZF_DAG_PE_1"/>
    <property type="match status" value="1"/>
</dbReference>
<dbReference type="PROSITE" id="PS50004">
    <property type="entry name" value="C2"/>
    <property type="match status" value="1"/>
</dbReference>
<dbReference type="SMART" id="SM00220">
    <property type="entry name" value="S_TKc"/>
    <property type="match status" value="1"/>
</dbReference>
<keyword evidence="5" id="KW-0808">Transferase</keyword>
<feature type="domain" description="AGC-kinase C-terminal" evidence="21">
    <location>
        <begin position="982"/>
        <end position="1052"/>
    </location>
</feature>
<comment type="caution">
    <text evidence="23">The sequence shown here is derived from an EMBL/GenBank/DDBJ whole genome shotgun (WGS) entry which is preliminary data.</text>
</comment>
<accession>A0A8H7ENZ3</accession>
<dbReference type="InterPro" id="IPR017892">
    <property type="entry name" value="Pkinase_C"/>
</dbReference>
<feature type="compositionally biased region" description="Polar residues" evidence="17">
    <location>
        <begin position="608"/>
        <end position="629"/>
    </location>
</feature>
<dbReference type="Gene3D" id="1.10.287.160">
    <property type="entry name" value="HR1 repeat"/>
    <property type="match status" value="1"/>
</dbReference>
<dbReference type="Pfam" id="PF00069">
    <property type="entry name" value="Pkinase"/>
    <property type="match status" value="1"/>
</dbReference>
<evidence type="ECO:0000259" key="18">
    <source>
        <dbReference type="PROSITE" id="PS50004"/>
    </source>
</evidence>
<dbReference type="InterPro" id="IPR000961">
    <property type="entry name" value="AGC-kinase_C"/>
</dbReference>
<dbReference type="SUPFAM" id="SSF56112">
    <property type="entry name" value="Protein kinase-like (PK-like)"/>
    <property type="match status" value="1"/>
</dbReference>
<sequence>MTDQEAKIRELQAKIEQNKQMRDKAIQIRKLSKDRNVVSQCDTQIKEAQKYIDYFAEELHKLQARSSKSSFHRNSSSDESPSSETSHLDTPTMELTASPISANQDRPPRSSSMATATQQEKKKYSNLDLLTSATPYNKPKVSLKLHELEYKLDVEKKLLAGFKNMASLLDKEPSITDRRNRGEVQGQLYESIEKLSLLNRALRKYKGLYIGEGDEDDYELETPPAARMQPGFRRPITGKLVLQFIEARDLAHAPTRMIRSPDTVVIVKIDGSEVFRTKPSRNDRWLEECEIHVNKASEVEIALYDQDRAADRSLPIGVFWLKTMDIVEGLRKRKVQQQMRGWAAQPSEQDGEGHPSSEISQAEGDSAQPDQAAEGGIEAWFDVEPLGELSLRLHFVREAGNRRPLDKLGRAGAVRQRREEVHEMNGHQFVEKKFYNIMKCALCGEFLVSSGFQCEDCEYSCHKDCYTKVVTKCISKVQSDTDPDEERLNHRIPHRFEPITNIGANWCCHCGYMLPLGSRGAKRCSECDITCHTKCAHLVPDFCGLSMEQANQMLAEIKAAKRRTLETGPTASTSTGHRKSTHEETPVPNAGSPSLQSVETVSSQVSQITLQPSPQPTHDSGYSTASSNVPPGPPRLNMPPPGHHPGQPPVLPTHGQPYPPSHQGVDPKYQPYPPQSVRPPPVMPQPQYVQQPAMGHDTGMGRPPYNQPYPPMEMAQKPSPTPVPPPKEVRKTGLNDFHFLTVLGKGNFGKVMLAENAHDNNLYAIKVLKKRFIIDNDEIESLRSEKRVFQAANRARHPFLINLHSTFQTESRVYFVMEYVSGGDLMWHIQREPFSERRANQGIVYRDLKLDNIMLGLDGHIKIADYGLCKENLWYGKTTGTFCGTPEFMAPEILLEQPYGRAVDWWAYGVLIYEMLLGQSPFRGEDEDEIFDAILEDDILYPINMSRDSVSICQRLLTREPQKRLGAGPNDAVEIKEHPFFRGVNWEDMLNKQVAPPFYPSITNPLDTSNFDEEFTRERPALTPIDSNLVLTEQQEFVNFSYVAEWAGSNGTR</sequence>
<evidence type="ECO:0000256" key="4">
    <source>
        <dbReference type="ARBA" id="ARBA00022553"/>
    </source>
</evidence>
<dbReference type="Pfam" id="PF00433">
    <property type="entry name" value="Pkinase_C"/>
    <property type="match status" value="1"/>
</dbReference>
<dbReference type="FunFam" id="3.30.200.20:FF:000103">
    <property type="entry name" value="Protein kinase C"/>
    <property type="match status" value="1"/>
</dbReference>
<dbReference type="SMART" id="SM00239">
    <property type="entry name" value="C2"/>
    <property type="match status" value="1"/>
</dbReference>
<dbReference type="Proteomes" id="UP000605846">
    <property type="component" value="Unassembled WGS sequence"/>
</dbReference>
<feature type="coiled-coil region" evidence="16">
    <location>
        <begin position="1"/>
        <end position="28"/>
    </location>
</feature>
<dbReference type="Gene3D" id="3.30.200.20">
    <property type="entry name" value="Phosphorylase Kinase, domain 1"/>
    <property type="match status" value="1"/>
</dbReference>
<feature type="region of interest" description="Disordered" evidence="17">
    <location>
        <begin position="338"/>
        <end position="371"/>
    </location>
</feature>
<evidence type="ECO:0000256" key="6">
    <source>
        <dbReference type="ARBA" id="ARBA00022723"/>
    </source>
</evidence>
<dbReference type="SUPFAM" id="SSF57889">
    <property type="entry name" value="Cysteine-rich domain"/>
    <property type="match status" value="2"/>
</dbReference>
<keyword evidence="7 15" id="KW-0547">Nucleotide-binding</keyword>
<feature type="binding site" evidence="15">
    <location>
        <position position="766"/>
    </location>
    <ligand>
        <name>ATP</name>
        <dbReference type="ChEBI" id="CHEBI:30616"/>
    </ligand>
</feature>
<keyword evidence="8" id="KW-0863">Zinc-finger</keyword>
<evidence type="ECO:0000256" key="13">
    <source>
        <dbReference type="ARBA" id="ARBA00047470"/>
    </source>
</evidence>
<dbReference type="GO" id="GO:0008270">
    <property type="term" value="F:zinc ion binding"/>
    <property type="evidence" value="ECO:0007669"/>
    <property type="project" value="UniProtKB-KW"/>
</dbReference>
<feature type="domain" description="REM-1" evidence="22">
    <location>
        <begin position="131"/>
        <end position="211"/>
    </location>
</feature>
<dbReference type="SMART" id="SM00742">
    <property type="entry name" value="Hr1"/>
    <property type="match status" value="2"/>
</dbReference>
<dbReference type="InterPro" id="IPR008271">
    <property type="entry name" value="Ser/Thr_kinase_AS"/>
</dbReference>
<dbReference type="PANTHER" id="PTHR24351">
    <property type="entry name" value="RIBOSOMAL PROTEIN S6 KINASE"/>
    <property type="match status" value="1"/>
</dbReference>
<comment type="similarity">
    <text evidence="1">Belongs to the protein kinase superfamily. AGC Ser/Thr protein kinase family. PKC subfamily.</text>
</comment>
<dbReference type="GO" id="GO:0007165">
    <property type="term" value="P:signal transduction"/>
    <property type="evidence" value="ECO:0007669"/>
    <property type="project" value="InterPro"/>
</dbReference>
<evidence type="ECO:0000256" key="3">
    <source>
        <dbReference type="ARBA" id="ARBA00022527"/>
    </source>
</evidence>
<dbReference type="AlphaFoldDB" id="A0A8H7ENZ3"/>
<dbReference type="Gene3D" id="3.30.60.20">
    <property type="match status" value="2"/>
</dbReference>
<organism evidence="23 24">
    <name type="scientific">Apophysomyces ossiformis</name>
    <dbReference type="NCBI Taxonomy" id="679940"/>
    <lineage>
        <taxon>Eukaryota</taxon>
        <taxon>Fungi</taxon>
        <taxon>Fungi incertae sedis</taxon>
        <taxon>Mucoromycota</taxon>
        <taxon>Mucoromycotina</taxon>
        <taxon>Mucoromycetes</taxon>
        <taxon>Mucorales</taxon>
        <taxon>Mucorineae</taxon>
        <taxon>Mucoraceae</taxon>
        <taxon>Apophysomyces</taxon>
    </lineage>
</organism>
<dbReference type="InterPro" id="IPR000008">
    <property type="entry name" value="C2_dom"/>
</dbReference>
<evidence type="ECO:0000313" key="23">
    <source>
        <dbReference type="EMBL" id="KAF7725347.1"/>
    </source>
</evidence>
<keyword evidence="6" id="KW-0479">Metal-binding</keyword>
<keyword evidence="9 23" id="KW-0418">Kinase</keyword>
<dbReference type="GO" id="GO:0005524">
    <property type="term" value="F:ATP binding"/>
    <property type="evidence" value="ECO:0007669"/>
    <property type="project" value="UniProtKB-UniRule"/>
</dbReference>
<feature type="region of interest" description="Disordered" evidence="17">
    <location>
        <begin position="65"/>
        <end position="128"/>
    </location>
</feature>
<dbReference type="InterPro" id="IPR046349">
    <property type="entry name" value="C1-like_sf"/>
</dbReference>
<dbReference type="InterPro" id="IPR035892">
    <property type="entry name" value="C2_domain_sf"/>
</dbReference>
<feature type="domain" description="Phorbol-ester/DAG-type" evidence="20">
    <location>
        <begin position="493"/>
        <end position="543"/>
    </location>
</feature>
<dbReference type="EC" id="2.7.11.13" evidence="2"/>
<feature type="compositionally biased region" description="Low complexity" evidence="17">
    <location>
        <begin position="66"/>
        <end position="85"/>
    </location>
</feature>
<evidence type="ECO:0000256" key="2">
    <source>
        <dbReference type="ARBA" id="ARBA00012429"/>
    </source>
</evidence>
<name>A0A8H7ENZ3_9FUNG</name>
<evidence type="ECO:0000256" key="17">
    <source>
        <dbReference type="SAM" id="MobiDB-lite"/>
    </source>
</evidence>
<evidence type="ECO:0000256" key="1">
    <source>
        <dbReference type="ARBA" id="ARBA00005490"/>
    </source>
</evidence>
<dbReference type="FunFam" id="1.10.510.10:FF:000713">
    <property type="entry name" value="Non-specific serine/threonine protein kinase"/>
    <property type="match status" value="1"/>
</dbReference>
<dbReference type="CDD" id="cd20823">
    <property type="entry name" value="C1_ScPKC1-like_rpt2"/>
    <property type="match status" value="1"/>
</dbReference>
<dbReference type="InterPro" id="IPR002219">
    <property type="entry name" value="PKC_DAG/PE"/>
</dbReference>
<evidence type="ECO:0000259" key="22">
    <source>
        <dbReference type="PROSITE" id="PS51860"/>
    </source>
</evidence>
<feature type="compositionally biased region" description="Pro residues" evidence="17">
    <location>
        <begin position="670"/>
        <end position="684"/>
    </location>
</feature>
<evidence type="ECO:0000256" key="15">
    <source>
        <dbReference type="PROSITE-ProRule" id="PRU10141"/>
    </source>
</evidence>
<evidence type="ECO:0000256" key="10">
    <source>
        <dbReference type="ARBA" id="ARBA00022833"/>
    </source>
</evidence>
<protein>
    <recommendedName>
        <fullName evidence="2">protein kinase C</fullName>
        <ecNumber evidence="2">2.7.11.13</ecNumber>
    </recommendedName>
</protein>
<comment type="catalytic activity">
    <reaction evidence="13">
        <text>L-seryl-[protein] + ATP = O-phospho-L-seryl-[protein] + ADP + H(+)</text>
        <dbReference type="Rhea" id="RHEA:17989"/>
        <dbReference type="Rhea" id="RHEA-COMP:9863"/>
        <dbReference type="Rhea" id="RHEA-COMP:11604"/>
        <dbReference type="ChEBI" id="CHEBI:15378"/>
        <dbReference type="ChEBI" id="CHEBI:29999"/>
        <dbReference type="ChEBI" id="CHEBI:30616"/>
        <dbReference type="ChEBI" id="CHEBI:83421"/>
        <dbReference type="ChEBI" id="CHEBI:456216"/>
        <dbReference type="EC" id="2.7.11.13"/>
    </reaction>
</comment>
<dbReference type="PROSITE" id="PS51285">
    <property type="entry name" value="AGC_KINASE_CTER"/>
    <property type="match status" value="1"/>
</dbReference>
<dbReference type="PROSITE" id="PS51860">
    <property type="entry name" value="REM_1"/>
    <property type="match status" value="1"/>
</dbReference>
<keyword evidence="24" id="KW-1185">Reference proteome</keyword>
<gene>
    <name evidence="23" type="primary">PKC1_3</name>
    <name evidence="23" type="ORF">EC973_009687</name>
</gene>
<keyword evidence="11 15" id="KW-0067">ATP-binding</keyword>
<feature type="compositionally biased region" description="Polar residues" evidence="17">
    <location>
        <begin position="93"/>
        <end position="118"/>
    </location>
</feature>
<evidence type="ECO:0000256" key="12">
    <source>
        <dbReference type="ARBA" id="ARBA00047272"/>
    </source>
</evidence>
<dbReference type="Pfam" id="PF02185">
    <property type="entry name" value="HR1"/>
    <property type="match status" value="1"/>
</dbReference>
<keyword evidence="10" id="KW-0862">Zinc</keyword>
<dbReference type="SMART" id="SM00133">
    <property type="entry name" value="S_TK_X"/>
    <property type="match status" value="1"/>
</dbReference>
<evidence type="ECO:0000256" key="16">
    <source>
        <dbReference type="SAM" id="Coils"/>
    </source>
</evidence>
<feature type="domain" description="Protein kinase" evidence="19">
    <location>
        <begin position="737"/>
        <end position="981"/>
    </location>
</feature>
<dbReference type="CDD" id="cd20822">
    <property type="entry name" value="C1_ScPKC1-like_rpt1"/>
    <property type="match status" value="1"/>
</dbReference>
<dbReference type="PROSITE" id="PS50081">
    <property type="entry name" value="ZF_DAG_PE_2"/>
    <property type="match status" value="2"/>
</dbReference>
<dbReference type="Gene3D" id="1.10.510.10">
    <property type="entry name" value="Transferase(Phosphotransferase) domain 1"/>
    <property type="match status" value="1"/>
</dbReference>
<dbReference type="SMART" id="SM00109">
    <property type="entry name" value="C1"/>
    <property type="match status" value="2"/>
</dbReference>
<feature type="region of interest" description="Disordered" evidence="17">
    <location>
        <begin position="561"/>
        <end position="684"/>
    </location>
</feature>